<dbReference type="SUPFAM" id="SSF51412">
    <property type="entry name" value="Inosine monophosphate dehydrogenase (IMPDH)"/>
    <property type="match status" value="1"/>
</dbReference>
<reference evidence="1" key="1">
    <citation type="submission" date="2022-03" db="EMBL/GenBank/DDBJ databases">
        <title>Identification of a novel bacterium isolated from mangrove sediments.</title>
        <authorList>
            <person name="Pan X."/>
        </authorList>
    </citation>
    <scope>NUCLEOTIDE SEQUENCE</scope>
    <source>
        <strain evidence="1">B2580</strain>
    </source>
</reference>
<dbReference type="Gene3D" id="3.20.20.70">
    <property type="entry name" value="Aldolase class I"/>
    <property type="match status" value="1"/>
</dbReference>
<accession>A0ABT0B2X2</accession>
<dbReference type="RefSeq" id="WP_243994310.1">
    <property type="nucleotide sequence ID" value="NZ_JALHLE010000018.1"/>
</dbReference>
<dbReference type="EMBL" id="JALHLE010000018">
    <property type="protein sequence ID" value="MCJ2179389.1"/>
    <property type="molecule type" value="Genomic_DNA"/>
</dbReference>
<dbReference type="PANTHER" id="PTHR42747:SF4">
    <property type="entry name" value="BLR1330 PROTEIN"/>
    <property type="match status" value="1"/>
</dbReference>
<dbReference type="InterPro" id="IPR013785">
    <property type="entry name" value="Aldolase_TIM"/>
</dbReference>
<dbReference type="Proteomes" id="UP001162880">
    <property type="component" value="Unassembled WGS sequence"/>
</dbReference>
<sequence>MGGIAAPMFLVSGTDLVIACCKADIIVTSVGDPTVNAPLAQDHGLLHFHDATTIRFAEKAASAGVDGIVCIGARGGGHAGTCRTVVPQLEFSALRFLIRARHCGVSAQRIIIIFQRIFAVYTAQISLFCAPMGAANANCLPGVPVTEPVFIARLEHRRGHNRS</sequence>
<protein>
    <submittedName>
        <fullName evidence="1">Uncharacterized protein</fullName>
    </submittedName>
</protein>
<dbReference type="PANTHER" id="PTHR42747">
    <property type="entry name" value="NITRONATE MONOOXYGENASE-RELATED"/>
    <property type="match status" value="1"/>
</dbReference>
<name>A0ABT0B2X2_9SPHN</name>
<proteinExistence type="predicted"/>
<keyword evidence="2" id="KW-1185">Reference proteome</keyword>
<evidence type="ECO:0000313" key="2">
    <source>
        <dbReference type="Proteomes" id="UP001162880"/>
    </source>
</evidence>
<organism evidence="1 2">
    <name type="scientific">Novosphingobium album</name>
    <name type="common">ex Hu et al. 2023</name>
    <dbReference type="NCBI Taxonomy" id="2930093"/>
    <lineage>
        <taxon>Bacteria</taxon>
        <taxon>Pseudomonadati</taxon>
        <taxon>Pseudomonadota</taxon>
        <taxon>Alphaproteobacteria</taxon>
        <taxon>Sphingomonadales</taxon>
        <taxon>Sphingomonadaceae</taxon>
        <taxon>Novosphingobium</taxon>
    </lineage>
</organism>
<comment type="caution">
    <text evidence="1">The sequence shown here is derived from an EMBL/GenBank/DDBJ whole genome shotgun (WGS) entry which is preliminary data.</text>
</comment>
<evidence type="ECO:0000313" key="1">
    <source>
        <dbReference type="EMBL" id="MCJ2179389.1"/>
    </source>
</evidence>
<gene>
    <name evidence="1" type="ORF">MTR64_12480</name>
</gene>